<comment type="similarity">
    <text evidence="2 12">Belongs to the D-alanine--D-alanine ligase family.</text>
</comment>
<dbReference type="NCBIfam" id="NF002528">
    <property type="entry name" value="PRK01966.1-4"/>
    <property type="match status" value="1"/>
</dbReference>
<accession>A0AA43U9W9</accession>
<feature type="binding site" evidence="14">
    <location>
        <position position="329"/>
    </location>
    <ligand>
        <name>Mg(2+)</name>
        <dbReference type="ChEBI" id="CHEBI:18420"/>
        <label>1</label>
    </ligand>
</feature>
<evidence type="ECO:0000256" key="7">
    <source>
        <dbReference type="ARBA" id="ARBA00022842"/>
    </source>
</evidence>
<dbReference type="SUPFAM" id="SSF52440">
    <property type="entry name" value="PreATP-grasp domain"/>
    <property type="match status" value="1"/>
</dbReference>
<evidence type="ECO:0000256" key="10">
    <source>
        <dbReference type="ARBA" id="ARBA00023211"/>
    </source>
</evidence>
<dbReference type="PIRSF" id="PIRSF039102">
    <property type="entry name" value="Ddl/VanB"/>
    <property type="match status" value="1"/>
</dbReference>
<feature type="active site" evidence="13">
    <location>
        <position position="15"/>
    </location>
</feature>
<keyword evidence="9 12" id="KW-0573">Peptidoglycan synthesis</keyword>
<dbReference type="Gene3D" id="3.30.470.20">
    <property type="entry name" value="ATP-grasp fold, B domain"/>
    <property type="match status" value="1"/>
</dbReference>
<proteinExistence type="inferred from homology"/>
<sequence>MKRQIAFVFGGMSVEHEISIITGLQAFNAFSDPHYEAFPLYITKDNEMYVGGGLDKIENYRNLKAVSESAQRVILVKEGKRAKLVGYPQKRFGKTFEREIDIAFLCVHGTNVEDGALQGYFQTLGVPIVGCDVESAALGMDKFTQKAVLKDAGIPVLPAKRYTAKDYQELDELVASIEGSFSYPVIVKPVNLGSSVGISVANDRAELVRSLDDAFLYASVVLVERAISNLREINCAVLGDIEDAEASEIEEPISSDEILSYEDKYMNNQKGGSKGMASVSRKIPAEVSPEMREEIRSLAVRAFKALGCNGVARIDFMIDVDSGELFFNEINTIPGSLSFYLWEPLGVPYSELLNKMVSLANKRARQNRSLTFSFDTNVLDSASLSGAKGK</sequence>
<feature type="binding site" evidence="14">
    <location>
        <position position="315"/>
    </location>
    <ligand>
        <name>Mg(2+)</name>
        <dbReference type="ChEBI" id="CHEBI:18420"/>
        <label>1</label>
    </ligand>
</feature>
<evidence type="ECO:0000259" key="16">
    <source>
        <dbReference type="PROSITE" id="PS50975"/>
    </source>
</evidence>
<comment type="cofactor">
    <cofactor evidence="14">
        <name>Mg(2+)</name>
        <dbReference type="ChEBI" id="CHEBI:18420"/>
    </cofactor>
    <cofactor evidence="14">
        <name>Mn(2+)</name>
        <dbReference type="ChEBI" id="CHEBI:29035"/>
    </cofactor>
    <text evidence="14">Binds 2 magnesium or manganese ions per subunit.</text>
</comment>
<dbReference type="SUPFAM" id="SSF56059">
    <property type="entry name" value="Glutathione synthetase ATP-binding domain-like"/>
    <property type="match status" value="1"/>
</dbReference>
<comment type="catalytic activity">
    <reaction evidence="12">
        <text>2 D-alanine + ATP = D-alanyl-D-alanine + ADP + phosphate + H(+)</text>
        <dbReference type="Rhea" id="RHEA:11224"/>
        <dbReference type="ChEBI" id="CHEBI:15378"/>
        <dbReference type="ChEBI" id="CHEBI:30616"/>
        <dbReference type="ChEBI" id="CHEBI:43474"/>
        <dbReference type="ChEBI" id="CHEBI:57416"/>
        <dbReference type="ChEBI" id="CHEBI:57822"/>
        <dbReference type="ChEBI" id="CHEBI:456216"/>
        <dbReference type="EC" id="6.3.2.4"/>
    </reaction>
</comment>
<comment type="cofactor">
    <cofactor evidence="1">
        <name>Mn(2+)</name>
        <dbReference type="ChEBI" id="CHEBI:29035"/>
    </cofactor>
</comment>
<feature type="active site" evidence="13">
    <location>
        <position position="336"/>
    </location>
</feature>
<dbReference type="GO" id="GO:0046872">
    <property type="term" value="F:metal ion binding"/>
    <property type="evidence" value="ECO:0007669"/>
    <property type="project" value="UniProtKB-KW"/>
</dbReference>
<evidence type="ECO:0000256" key="13">
    <source>
        <dbReference type="PIRSR" id="PIRSR039102-1"/>
    </source>
</evidence>
<dbReference type="EC" id="6.3.2.4" evidence="12"/>
<name>A0AA43U9W9_9ACTN</name>
<dbReference type="GO" id="GO:0008360">
    <property type="term" value="P:regulation of cell shape"/>
    <property type="evidence" value="ECO:0007669"/>
    <property type="project" value="UniProtKB-KW"/>
</dbReference>
<dbReference type="GO" id="GO:0005524">
    <property type="term" value="F:ATP binding"/>
    <property type="evidence" value="ECO:0007669"/>
    <property type="project" value="UniProtKB-UniRule"/>
</dbReference>
<evidence type="ECO:0000256" key="14">
    <source>
        <dbReference type="PIRSR" id="PIRSR039102-3"/>
    </source>
</evidence>
<reference evidence="17" key="1">
    <citation type="submission" date="2023-07" db="EMBL/GenBank/DDBJ databases">
        <title>Between Cages and Wild: Unraveling the Impact of Captivity on Animal Microbiomes and Antimicrobial Resistance.</title>
        <authorList>
            <person name="Schmartz G.P."/>
            <person name="Rehner J."/>
            <person name="Schuff M.J."/>
            <person name="Becker S.L."/>
            <person name="Kravczyk M."/>
            <person name="Gurevich A."/>
            <person name="Francke R."/>
            <person name="Mueller R."/>
            <person name="Keller V."/>
            <person name="Keller A."/>
        </authorList>
    </citation>
    <scope>NUCLEOTIDE SEQUENCE</scope>
    <source>
        <strain evidence="17">S12M_St_49</strain>
    </source>
</reference>
<dbReference type="Pfam" id="PF01820">
    <property type="entry name" value="Dala_Dala_lig_N"/>
    <property type="match status" value="1"/>
</dbReference>
<keyword evidence="18" id="KW-1185">Reference proteome</keyword>
<dbReference type="InterPro" id="IPR011761">
    <property type="entry name" value="ATP-grasp"/>
</dbReference>
<feature type="active site" evidence="13">
    <location>
        <position position="194"/>
    </location>
</feature>
<dbReference type="Pfam" id="PF07478">
    <property type="entry name" value="Dala_Dala_lig_C"/>
    <property type="match status" value="1"/>
</dbReference>
<feature type="binding site" evidence="14">
    <location>
        <position position="329"/>
    </location>
    <ligand>
        <name>Mg(2+)</name>
        <dbReference type="ChEBI" id="CHEBI:18420"/>
        <label>2</label>
    </ligand>
</feature>
<dbReference type="InterPro" id="IPR011127">
    <property type="entry name" value="Dala_Dala_lig_N"/>
</dbReference>
<evidence type="ECO:0000256" key="9">
    <source>
        <dbReference type="ARBA" id="ARBA00022984"/>
    </source>
</evidence>
<dbReference type="InterPro" id="IPR000291">
    <property type="entry name" value="D-Ala_lig_Van_CS"/>
</dbReference>
<dbReference type="PROSITE" id="PS50975">
    <property type="entry name" value="ATP_GRASP"/>
    <property type="match status" value="1"/>
</dbReference>
<evidence type="ECO:0000313" key="18">
    <source>
        <dbReference type="Proteomes" id="UP001168575"/>
    </source>
</evidence>
<comment type="subcellular location">
    <subcellularLocation>
        <location evidence="12">Cytoplasm</location>
    </subcellularLocation>
</comment>
<evidence type="ECO:0000256" key="4">
    <source>
        <dbReference type="ARBA" id="ARBA00022723"/>
    </source>
</evidence>
<dbReference type="AlphaFoldDB" id="A0AA43U9W9"/>
<feature type="binding site" evidence="14">
    <location>
        <position position="331"/>
    </location>
    <ligand>
        <name>Mg(2+)</name>
        <dbReference type="ChEBI" id="CHEBI:18420"/>
        <label>2</label>
    </ligand>
</feature>
<dbReference type="InterPro" id="IPR005905">
    <property type="entry name" value="D_ala_D_ala"/>
</dbReference>
<comment type="function">
    <text evidence="12">Cell wall formation.</text>
</comment>
<evidence type="ECO:0000256" key="12">
    <source>
        <dbReference type="HAMAP-Rule" id="MF_00047"/>
    </source>
</evidence>
<keyword evidence="5 15" id="KW-0547">Nucleotide-binding</keyword>
<keyword evidence="11 12" id="KW-0961">Cell wall biogenesis/degradation</keyword>
<organism evidence="17 18">
    <name type="scientific">Phoenicibacter congonensis</name>
    <dbReference type="NCBI Taxonomy" id="1944646"/>
    <lineage>
        <taxon>Bacteria</taxon>
        <taxon>Bacillati</taxon>
        <taxon>Actinomycetota</taxon>
        <taxon>Coriobacteriia</taxon>
        <taxon>Eggerthellales</taxon>
        <taxon>Eggerthellaceae</taxon>
        <taxon>Phoenicibacter</taxon>
    </lineage>
</organism>
<dbReference type="PROSITE" id="PS00844">
    <property type="entry name" value="DALA_DALA_LIGASE_2"/>
    <property type="match status" value="1"/>
</dbReference>
<keyword evidence="10 14" id="KW-0464">Manganese</keyword>
<dbReference type="Proteomes" id="UP001168575">
    <property type="component" value="Unassembled WGS sequence"/>
</dbReference>
<dbReference type="EMBL" id="JAUMVS010000024">
    <property type="protein sequence ID" value="MDO4841526.1"/>
    <property type="molecule type" value="Genomic_DNA"/>
</dbReference>
<dbReference type="HAMAP" id="MF_00047">
    <property type="entry name" value="Dala_Dala_lig"/>
    <property type="match status" value="1"/>
</dbReference>
<dbReference type="GO" id="GO:0005829">
    <property type="term" value="C:cytosol"/>
    <property type="evidence" value="ECO:0007669"/>
    <property type="project" value="TreeGrafter"/>
</dbReference>
<gene>
    <name evidence="12" type="primary">ddl</name>
    <name evidence="17" type="ORF">Q3982_02475</name>
</gene>
<evidence type="ECO:0000256" key="6">
    <source>
        <dbReference type="ARBA" id="ARBA00022840"/>
    </source>
</evidence>
<evidence type="ECO:0000256" key="15">
    <source>
        <dbReference type="PROSITE-ProRule" id="PRU00409"/>
    </source>
</evidence>
<evidence type="ECO:0000256" key="2">
    <source>
        <dbReference type="ARBA" id="ARBA00010871"/>
    </source>
</evidence>
<dbReference type="GO" id="GO:0008716">
    <property type="term" value="F:D-alanine-D-alanine ligase activity"/>
    <property type="evidence" value="ECO:0007669"/>
    <property type="project" value="UniProtKB-UniRule"/>
</dbReference>
<comment type="pathway">
    <text evidence="12">Cell wall biogenesis; peptidoglycan biosynthesis.</text>
</comment>
<feature type="domain" description="ATP-grasp" evidence="16">
    <location>
        <begin position="146"/>
        <end position="358"/>
    </location>
</feature>
<dbReference type="NCBIfam" id="TIGR01205">
    <property type="entry name" value="D_ala_D_alaTIGR"/>
    <property type="match status" value="1"/>
</dbReference>
<evidence type="ECO:0000313" key="17">
    <source>
        <dbReference type="EMBL" id="MDO4841526.1"/>
    </source>
</evidence>
<dbReference type="InterPro" id="IPR011095">
    <property type="entry name" value="Dala_Dala_lig_C"/>
</dbReference>
<evidence type="ECO:0000256" key="11">
    <source>
        <dbReference type="ARBA" id="ARBA00023316"/>
    </source>
</evidence>
<dbReference type="GO" id="GO:0071555">
    <property type="term" value="P:cell wall organization"/>
    <property type="evidence" value="ECO:0007669"/>
    <property type="project" value="UniProtKB-KW"/>
</dbReference>
<dbReference type="Gene3D" id="3.30.1490.20">
    <property type="entry name" value="ATP-grasp fold, A domain"/>
    <property type="match status" value="1"/>
</dbReference>
<evidence type="ECO:0000256" key="8">
    <source>
        <dbReference type="ARBA" id="ARBA00022960"/>
    </source>
</evidence>
<dbReference type="InterPro" id="IPR013815">
    <property type="entry name" value="ATP_grasp_subdomain_1"/>
</dbReference>
<dbReference type="GO" id="GO:0009252">
    <property type="term" value="P:peptidoglycan biosynthetic process"/>
    <property type="evidence" value="ECO:0007669"/>
    <property type="project" value="UniProtKB-UniRule"/>
</dbReference>
<evidence type="ECO:0000256" key="5">
    <source>
        <dbReference type="ARBA" id="ARBA00022741"/>
    </source>
</evidence>
<dbReference type="InterPro" id="IPR016185">
    <property type="entry name" value="PreATP-grasp_dom_sf"/>
</dbReference>
<dbReference type="PANTHER" id="PTHR23132">
    <property type="entry name" value="D-ALANINE--D-ALANINE LIGASE"/>
    <property type="match status" value="1"/>
</dbReference>
<keyword evidence="4 14" id="KW-0479">Metal-binding</keyword>
<keyword evidence="3 12" id="KW-0436">Ligase</keyword>
<dbReference type="PANTHER" id="PTHR23132:SF25">
    <property type="entry name" value="D-ALANINE--D-ALANINE LIGASE A"/>
    <property type="match status" value="1"/>
</dbReference>
<comment type="caution">
    <text evidence="17">The sequence shown here is derived from an EMBL/GenBank/DDBJ whole genome shotgun (WGS) entry which is preliminary data.</text>
</comment>
<keyword evidence="6 15" id="KW-0067">ATP-binding</keyword>
<protein>
    <recommendedName>
        <fullName evidence="12">D-alanine--D-alanine ligase</fullName>
        <ecNumber evidence="12">6.3.2.4</ecNumber>
    </recommendedName>
    <alternativeName>
        <fullName evidence="12">D-Ala-D-Ala ligase</fullName>
    </alternativeName>
    <alternativeName>
        <fullName evidence="12">D-alanylalanine synthetase</fullName>
    </alternativeName>
</protein>
<keyword evidence="8 12" id="KW-0133">Cell shape</keyword>
<evidence type="ECO:0000256" key="3">
    <source>
        <dbReference type="ARBA" id="ARBA00022598"/>
    </source>
</evidence>
<evidence type="ECO:0000256" key="1">
    <source>
        <dbReference type="ARBA" id="ARBA00001936"/>
    </source>
</evidence>
<keyword evidence="12" id="KW-0963">Cytoplasm</keyword>
<dbReference type="Gene3D" id="3.40.50.20">
    <property type="match status" value="1"/>
</dbReference>
<keyword evidence="7 14" id="KW-0460">Magnesium</keyword>